<feature type="domain" description="DUF317" evidence="2">
    <location>
        <begin position="33"/>
        <end position="85"/>
    </location>
</feature>
<dbReference type="RefSeq" id="WP_164260599.1">
    <property type="nucleotide sequence ID" value="NZ_JAAGMK010000946.1"/>
</dbReference>
<name>A0A6G3T1M1_STRAQ</name>
<dbReference type="EMBL" id="JAAGMK010000946">
    <property type="protein sequence ID" value="NEB89023.1"/>
    <property type="molecule type" value="Genomic_DNA"/>
</dbReference>
<sequence>MLEQFLAGNSLWETHHQWPGEATYAIHEPLALRVELYHHPDAGPRDELWTVAAYESPVGDRLWHSTATAGTPEGIIMTLLKSLDDDHDWRSTTWAASTAPPDRKAVLSLAEYSRQRTTTESGPVWTSPEERCRLQHDRHATWTASGGYEPHHPNWTVQLSQHAPPEVIQQIVFELAEGQGHASPALLAPPLTVPLSGTRRAARRPSLPRSPTPMGVRTPCLPSGRPPRSF</sequence>
<protein>
    <submittedName>
        <fullName evidence="3">DUF317 domain-containing protein</fullName>
    </submittedName>
</protein>
<gene>
    <name evidence="3" type="ORF">G3I43_33405</name>
</gene>
<dbReference type="InterPro" id="IPR005523">
    <property type="entry name" value="DUF317_SPDY"/>
</dbReference>
<proteinExistence type="predicted"/>
<dbReference type="AlphaFoldDB" id="A0A6G3T1M1"/>
<accession>A0A6G3T1M1</accession>
<comment type="caution">
    <text evidence="3">The sequence shown here is derived from an EMBL/GenBank/DDBJ whole genome shotgun (WGS) entry which is preliminary data.</text>
</comment>
<reference evidence="3" key="1">
    <citation type="submission" date="2020-01" db="EMBL/GenBank/DDBJ databases">
        <title>Insect and environment-associated Actinomycetes.</title>
        <authorList>
            <person name="Currrie C."/>
            <person name="Chevrette M."/>
            <person name="Carlson C."/>
            <person name="Stubbendieck R."/>
            <person name="Wendt-Pienkowski E."/>
        </authorList>
    </citation>
    <scope>NUCLEOTIDE SEQUENCE</scope>
    <source>
        <strain evidence="3">SID505</strain>
    </source>
</reference>
<evidence type="ECO:0000313" key="3">
    <source>
        <dbReference type="EMBL" id="NEB89023.1"/>
    </source>
</evidence>
<evidence type="ECO:0000256" key="1">
    <source>
        <dbReference type="SAM" id="MobiDB-lite"/>
    </source>
</evidence>
<dbReference type="Pfam" id="PF03771">
    <property type="entry name" value="SPDY"/>
    <property type="match status" value="2"/>
</dbReference>
<evidence type="ECO:0000259" key="2">
    <source>
        <dbReference type="Pfam" id="PF03771"/>
    </source>
</evidence>
<organism evidence="3">
    <name type="scientific">Streptomyces anulatus</name>
    <name type="common">Streptomyces chrysomallus</name>
    <dbReference type="NCBI Taxonomy" id="1892"/>
    <lineage>
        <taxon>Bacteria</taxon>
        <taxon>Bacillati</taxon>
        <taxon>Actinomycetota</taxon>
        <taxon>Actinomycetes</taxon>
        <taxon>Kitasatosporales</taxon>
        <taxon>Streptomycetaceae</taxon>
        <taxon>Streptomyces</taxon>
    </lineage>
</organism>
<feature type="domain" description="DUF317" evidence="2">
    <location>
        <begin position="126"/>
        <end position="179"/>
    </location>
</feature>
<feature type="compositionally biased region" description="Low complexity" evidence="1">
    <location>
        <begin position="204"/>
        <end position="213"/>
    </location>
</feature>
<feature type="region of interest" description="Disordered" evidence="1">
    <location>
        <begin position="184"/>
        <end position="230"/>
    </location>
</feature>